<reference evidence="2 3" key="1">
    <citation type="submission" date="2016-06" db="EMBL/GenBank/DDBJ databases">
        <title>The Draft Genome Sequence and Annotation of the Desert Woodrat Neotoma lepida.</title>
        <authorList>
            <person name="Campbell M."/>
            <person name="Oakeson K.F."/>
            <person name="Yandell M."/>
            <person name="Halpert J.R."/>
            <person name="Dearing D."/>
        </authorList>
    </citation>
    <scope>NUCLEOTIDE SEQUENCE [LARGE SCALE GENOMIC DNA]</scope>
    <source>
        <strain evidence="2">417</strain>
        <tissue evidence="2">Liver</tissue>
    </source>
</reference>
<dbReference type="Proteomes" id="UP000092124">
    <property type="component" value="Unassembled WGS sequence"/>
</dbReference>
<keyword evidence="3" id="KW-1185">Reference proteome</keyword>
<accession>A0A1A6HRB2</accession>
<evidence type="ECO:0000313" key="3">
    <source>
        <dbReference type="Proteomes" id="UP000092124"/>
    </source>
</evidence>
<evidence type="ECO:0000313" key="2">
    <source>
        <dbReference type="EMBL" id="OBS80998.1"/>
    </source>
</evidence>
<feature type="compositionally biased region" description="Polar residues" evidence="1">
    <location>
        <begin position="64"/>
        <end position="78"/>
    </location>
</feature>
<name>A0A1A6HRB2_NEOLE</name>
<dbReference type="EMBL" id="LZPO01017298">
    <property type="protein sequence ID" value="OBS80998.1"/>
    <property type="molecule type" value="Genomic_DNA"/>
</dbReference>
<feature type="region of interest" description="Disordered" evidence="1">
    <location>
        <begin position="56"/>
        <end position="78"/>
    </location>
</feature>
<dbReference type="AlphaFoldDB" id="A0A1A6HRB2"/>
<evidence type="ECO:0000256" key="1">
    <source>
        <dbReference type="SAM" id="MobiDB-lite"/>
    </source>
</evidence>
<comment type="caution">
    <text evidence="2">The sequence shown here is derived from an EMBL/GenBank/DDBJ whole genome shotgun (WGS) entry which is preliminary data.</text>
</comment>
<sequence length="78" mass="8946">MQNRTTQGKKYFPSNKPSPFKETAFLHNAYAPFPREGPRSQSHKLSLRIFEKFIGSESPVPEQETLSFPDTMQNSEAQ</sequence>
<proteinExistence type="predicted"/>
<protein>
    <submittedName>
        <fullName evidence="2">Uncharacterized protein</fullName>
    </submittedName>
</protein>
<gene>
    <name evidence="2" type="ORF">A6R68_20795</name>
</gene>
<organism evidence="2 3">
    <name type="scientific">Neotoma lepida</name>
    <name type="common">Desert woodrat</name>
    <dbReference type="NCBI Taxonomy" id="56216"/>
    <lineage>
        <taxon>Eukaryota</taxon>
        <taxon>Metazoa</taxon>
        <taxon>Chordata</taxon>
        <taxon>Craniata</taxon>
        <taxon>Vertebrata</taxon>
        <taxon>Euteleostomi</taxon>
        <taxon>Mammalia</taxon>
        <taxon>Eutheria</taxon>
        <taxon>Euarchontoglires</taxon>
        <taxon>Glires</taxon>
        <taxon>Rodentia</taxon>
        <taxon>Myomorpha</taxon>
        <taxon>Muroidea</taxon>
        <taxon>Cricetidae</taxon>
        <taxon>Neotominae</taxon>
        <taxon>Neotoma</taxon>
    </lineage>
</organism>